<evidence type="ECO:0000313" key="3">
    <source>
        <dbReference type="Proteomes" id="UP000175616"/>
    </source>
</evidence>
<dbReference type="EMBL" id="LZYE01000144">
    <property type="protein sequence ID" value="OFC36604.1"/>
    <property type="molecule type" value="Genomic_DNA"/>
</dbReference>
<comment type="caution">
    <text evidence="2">The sequence shown here is derived from an EMBL/GenBank/DDBJ whole genome shotgun (WGS) entry which is preliminary data.</text>
</comment>
<dbReference type="AlphaFoldDB" id="A0A1E7YSZ0"/>
<evidence type="ECO:0000313" key="4">
    <source>
        <dbReference type="Proteomes" id="UP000175707"/>
    </source>
</evidence>
<evidence type="ECO:0000313" key="2">
    <source>
        <dbReference type="EMBL" id="OFC50121.1"/>
    </source>
</evidence>
<accession>A0A1E7YSZ0</accession>
<gene>
    <name evidence="1" type="ORF">BAE27_05925</name>
    <name evidence="2" type="ORF">BAE30_13025</name>
</gene>
<evidence type="ECO:0000313" key="1">
    <source>
        <dbReference type="EMBL" id="OFC36604.1"/>
    </source>
</evidence>
<protein>
    <submittedName>
        <fullName evidence="2">Uncharacterized protein</fullName>
    </submittedName>
</protein>
<dbReference type="Proteomes" id="UP000175707">
    <property type="component" value="Unassembled WGS sequence"/>
</dbReference>
<sequence>MPISHQSSTGGSRGCGSRVKGGIYLCTGLSEHGSPLEAFLIDPVVPFDSAPGESFRTPILRENPYMQDVVDAYVWVGESFYPSLVDYVEETRRKGASRRVSPLLDLSKLTPGKSRMIFIHPKAYTESLMVPTQGCPKNLEKHGTEIPCIGAHWHYAAALGSTTDQHGMGLVGDLSYALPEQVEAPADCRPGLFLALPITHIEFENDGNPLPKSVVKASEAGFDVVVLDQEKNHEM</sequence>
<proteinExistence type="predicted"/>
<organism evidence="2 4">
    <name type="scientific">Acidithiobacillus caldus</name>
    <dbReference type="NCBI Taxonomy" id="33059"/>
    <lineage>
        <taxon>Bacteria</taxon>
        <taxon>Pseudomonadati</taxon>
        <taxon>Pseudomonadota</taxon>
        <taxon>Acidithiobacillia</taxon>
        <taxon>Acidithiobacillales</taxon>
        <taxon>Acidithiobacillaceae</taxon>
        <taxon>Acidithiobacillus</taxon>
    </lineage>
</organism>
<dbReference type="EMBL" id="LZYH01000851">
    <property type="protein sequence ID" value="OFC50121.1"/>
    <property type="molecule type" value="Genomic_DNA"/>
</dbReference>
<name>A0A1E7YSZ0_9PROT</name>
<reference evidence="3 4" key="1">
    <citation type="submission" date="2016-06" db="EMBL/GenBank/DDBJ databases">
        <title>Gene turnover analysis identifies the evolutionary adaptation of the extremophile Acidithiobacillus caldus.</title>
        <authorList>
            <person name="Zhang X."/>
        </authorList>
    </citation>
    <scope>NUCLEOTIDE SEQUENCE [LARGE SCALE GENOMIC DNA]</scope>
    <source>
        <strain evidence="1 3">DX</strain>
        <strain evidence="2 4">S1</strain>
    </source>
</reference>
<dbReference type="Proteomes" id="UP000175616">
    <property type="component" value="Unassembled WGS sequence"/>
</dbReference>